<keyword evidence="9" id="KW-1185">Reference proteome</keyword>
<dbReference type="Gene3D" id="3.30.465.10">
    <property type="match status" value="1"/>
</dbReference>
<dbReference type="SUPFAM" id="SSF56176">
    <property type="entry name" value="FAD-binding/transporter-associated domain-like"/>
    <property type="match status" value="1"/>
</dbReference>
<keyword evidence="3" id="KW-0285">Flavoprotein</keyword>
<evidence type="ECO:0000256" key="5">
    <source>
        <dbReference type="ARBA" id="ARBA00023002"/>
    </source>
</evidence>
<evidence type="ECO:0000256" key="1">
    <source>
        <dbReference type="ARBA" id="ARBA00001974"/>
    </source>
</evidence>
<feature type="signal peptide" evidence="6">
    <location>
        <begin position="1"/>
        <end position="21"/>
    </location>
</feature>
<dbReference type="Proteomes" id="UP000774617">
    <property type="component" value="Unassembled WGS sequence"/>
</dbReference>
<comment type="similarity">
    <text evidence="2">Belongs to the oxygen-dependent FAD-linked oxidoreductase family.</text>
</comment>
<reference evidence="8 9" key="1">
    <citation type="journal article" date="2021" name="Nat. Commun.">
        <title>Genetic determinants of endophytism in the Arabidopsis root mycobiome.</title>
        <authorList>
            <person name="Mesny F."/>
            <person name="Miyauchi S."/>
            <person name="Thiergart T."/>
            <person name="Pickel B."/>
            <person name="Atanasova L."/>
            <person name="Karlsson M."/>
            <person name="Huettel B."/>
            <person name="Barry K.W."/>
            <person name="Haridas S."/>
            <person name="Chen C."/>
            <person name="Bauer D."/>
            <person name="Andreopoulos W."/>
            <person name="Pangilinan J."/>
            <person name="LaButti K."/>
            <person name="Riley R."/>
            <person name="Lipzen A."/>
            <person name="Clum A."/>
            <person name="Drula E."/>
            <person name="Henrissat B."/>
            <person name="Kohler A."/>
            <person name="Grigoriev I.V."/>
            <person name="Martin F.M."/>
            <person name="Hacquard S."/>
        </authorList>
    </citation>
    <scope>NUCLEOTIDE SEQUENCE [LARGE SCALE GENOMIC DNA]</scope>
    <source>
        <strain evidence="8 9">MPI-SDFR-AT-0080</strain>
    </source>
</reference>
<keyword evidence="4" id="KW-0274">FAD</keyword>
<dbReference type="InterPro" id="IPR016166">
    <property type="entry name" value="FAD-bd_PCMH"/>
</dbReference>
<keyword evidence="5" id="KW-0560">Oxidoreductase</keyword>
<sequence>MKKHSLGLAAIAVYLAADAHAQPVSATPDCKITPLDSAWPSEEDWSSLNASIDGLLIRSAPVASSCWPGNPLNSPKTCEQVQAGWNSSDFHATLPESVDAPYYANSSCLPPGIPGYFPERGCTVGGYPQFIVNATTEQHIATAVKWASDRNIRIVVKGTGHDLAGRSSGAFALSIWTHNFRRLDFEAAWKTASGNVTDHVVIVGSGLRWRDVYEAAEVAGRAVVGGGDGSVGMGGHIQAGGHGPLSSTYGLAADQINEVTVVTTDGRIITANEGQYQDLLWAIRGGTGGLYGIVTEYVLKTYPAVSNVTLGAFSISAANNDSASIDAVLDAAAILTSKIPSLMDAGLAGTVYLSTGLTSLAFNPTAAAPPPGIAISYQPFAYNTTSSALTSLIAPILQTIASLPSAPTIQQSVPTVYPSFTTWFHAFGQSTPVGTGAVLSSHLLSRAALANTTRAALRAHITRALAPQDATIGSSLILTMTAGRGPASVPAQMRGALLPAWRRAYVHAITTGAVVDIANPEKTPEEALKEAADWIQRTLEPAWEEWSPHMGAYFNEANPFLEDWRGGFYGESYKRLREVKGRYDPSGSLWVLGGVGNEEWEYDWGSGRLCRVEGRGGDGY</sequence>
<gene>
    <name evidence="8" type="ORF">B0J12DRAFT_565019</name>
</gene>
<comment type="cofactor">
    <cofactor evidence="1">
        <name>FAD</name>
        <dbReference type="ChEBI" id="CHEBI:57692"/>
    </cofactor>
</comment>
<dbReference type="PANTHER" id="PTHR42973:SF39">
    <property type="entry name" value="FAD-BINDING PCMH-TYPE DOMAIN-CONTAINING PROTEIN"/>
    <property type="match status" value="1"/>
</dbReference>
<dbReference type="EMBL" id="JAGTJR010000004">
    <property type="protein sequence ID" value="KAH7061288.1"/>
    <property type="molecule type" value="Genomic_DNA"/>
</dbReference>
<feature type="chain" id="PRO_5046771550" description="FAD-binding PCMH-type domain-containing protein" evidence="6">
    <location>
        <begin position="22"/>
        <end position="620"/>
    </location>
</feature>
<evidence type="ECO:0000256" key="6">
    <source>
        <dbReference type="SAM" id="SignalP"/>
    </source>
</evidence>
<proteinExistence type="inferred from homology"/>
<evidence type="ECO:0000259" key="7">
    <source>
        <dbReference type="PROSITE" id="PS51387"/>
    </source>
</evidence>
<organism evidence="8 9">
    <name type="scientific">Macrophomina phaseolina</name>
    <dbReference type="NCBI Taxonomy" id="35725"/>
    <lineage>
        <taxon>Eukaryota</taxon>
        <taxon>Fungi</taxon>
        <taxon>Dikarya</taxon>
        <taxon>Ascomycota</taxon>
        <taxon>Pezizomycotina</taxon>
        <taxon>Dothideomycetes</taxon>
        <taxon>Dothideomycetes incertae sedis</taxon>
        <taxon>Botryosphaeriales</taxon>
        <taxon>Botryosphaeriaceae</taxon>
        <taxon>Macrophomina</taxon>
    </lineage>
</organism>
<evidence type="ECO:0000313" key="9">
    <source>
        <dbReference type="Proteomes" id="UP000774617"/>
    </source>
</evidence>
<dbReference type="InterPro" id="IPR050416">
    <property type="entry name" value="FAD-linked_Oxidoreductase"/>
</dbReference>
<dbReference type="PROSITE" id="PS51387">
    <property type="entry name" value="FAD_PCMH"/>
    <property type="match status" value="1"/>
</dbReference>
<dbReference type="PANTHER" id="PTHR42973">
    <property type="entry name" value="BINDING OXIDOREDUCTASE, PUTATIVE (AFU_ORTHOLOGUE AFUA_1G17690)-RELATED"/>
    <property type="match status" value="1"/>
</dbReference>
<protein>
    <recommendedName>
        <fullName evidence="7">FAD-binding PCMH-type domain-containing protein</fullName>
    </recommendedName>
</protein>
<dbReference type="Pfam" id="PF01565">
    <property type="entry name" value="FAD_binding_4"/>
    <property type="match status" value="1"/>
</dbReference>
<accession>A0ABQ8GNE8</accession>
<comment type="caution">
    <text evidence="8">The sequence shown here is derived from an EMBL/GenBank/DDBJ whole genome shotgun (WGS) entry which is preliminary data.</text>
</comment>
<dbReference type="Gene3D" id="3.40.462.20">
    <property type="match status" value="1"/>
</dbReference>
<evidence type="ECO:0000256" key="3">
    <source>
        <dbReference type="ARBA" id="ARBA00022630"/>
    </source>
</evidence>
<evidence type="ECO:0000256" key="2">
    <source>
        <dbReference type="ARBA" id="ARBA00005466"/>
    </source>
</evidence>
<evidence type="ECO:0000256" key="4">
    <source>
        <dbReference type="ARBA" id="ARBA00022827"/>
    </source>
</evidence>
<dbReference type="InterPro" id="IPR006094">
    <property type="entry name" value="Oxid_FAD_bind_N"/>
</dbReference>
<dbReference type="InterPro" id="IPR036318">
    <property type="entry name" value="FAD-bd_PCMH-like_sf"/>
</dbReference>
<name>A0ABQ8GNE8_9PEZI</name>
<feature type="domain" description="FAD-binding PCMH-type" evidence="7">
    <location>
        <begin position="124"/>
        <end position="304"/>
    </location>
</feature>
<dbReference type="InterPro" id="IPR016169">
    <property type="entry name" value="FAD-bd_PCMH_sub2"/>
</dbReference>
<dbReference type="InterPro" id="IPR012951">
    <property type="entry name" value="BBE"/>
</dbReference>
<dbReference type="Pfam" id="PF08031">
    <property type="entry name" value="BBE"/>
    <property type="match status" value="1"/>
</dbReference>
<evidence type="ECO:0000313" key="8">
    <source>
        <dbReference type="EMBL" id="KAH7061288.1"/>
    </source>
</evidence>
<keyword evidence="6" id="KW-0732">Signal</keyword>